<evidence type="ECO:0000256" key="4">
    <source>
        <dbReference type="ARBA" id="ARBA00023136"/>
    </source>
</evidence>
<feature type="signal peptide" evidence="6">
    <location>
        <begin position="1"/>
        <end position="23"/>
    </location>
</feature>
<feature type="domain" description="RagB/SusD" evidence="7">
    <location>
        <begin position="379"/>
        <end position="541"/>
    </location>
</feature>
<evidence type="ECO:0000256" key="2">
    <source>
        <dbReference type="ARBA" id="ARBA00006275"/>
    </source>
</evidence>
<evidence type="ECO:0000313" key="9">
    <source>
        <dbReference type="Proteomes" id="UP000019402"/>
    </source>
</evidence>
<reference evidence="8 9" key="1">
    <citation type="journal article" date="2014" name="Genome Announc.">
        <title>Draft Genome Sequence of Cytophaga fermentans JCM 21142T, a Facultative Anaerobe Isolated from Marine Mud.</title>
        <authorList>
            <person name="Starns D."/>
            <person name="Oshima K."/>
            <person name="Suda W."/>
            <person name="Iino T."/>
            <person name="Yuki M."/>
            <person name="Inoue J."/>
            <person name="Kitamura K."/>
            <person name="Iida T."/>
            <person name="Darby A."/>
            <person name="Hattori M."/>
            <person name="Ohkuma M."/>
        </authorList>
    </citation>
    <scope>NUCLEOTIDE SEQUENCE [LARGE SCALE GENOMIC DNA]</scope>
    <source>
        <strain evidence="8 9">JCM 21142</strain>
    </source>
</reference>
<evidence type="ECO:0000256" key="1">
    <source>
        <dbReference type="ARBA" id="ARBA00004442"/>
    </source>
</evidence>
<dbReference type="InterPro" id="IPR012944">
    <property type="entry name" value="SusD_RagB_dom"/>
</dbReference>
<dbReference type="OrthoDB" id="5694214at2"/>
<dbReference type="RefSeq" id="WP_027472316.1">
    <property type="nucleotide sequence ID" value="NZ_BAMD01000010.1"/>
</dbReference>
<dbReference type="Pfam" id="PF07980">
    <property type="entry name" value="SusD_RagB"/>
    <property type="match status" value="1"/>
</dbReference>
<evidence type="ECO:0000256" key="5">
    <source>
        <dbReference type="ARBA" id="ARBA00023237"/>
    </source>
</evidence>
<dbReference type="AlphaFoldDB" id="W7XW69"/>
<keyword evidence="9" id="KW-1185">Reference proteome</keyword>
<comment type="subcellular location">
    <subcellularLocation>
        <location evidence="1">Cell outer membrane</location>
    </subcellularLocation>
</comment>
<dbReference type="eggNOG" id="COG3637">
    <property type="taxonomic scope" value="Bacteria"/>
</dbReference>
<dbReference type="SUPFAM" id="SSF48452">
    <property type="entry name" value="TPR-like"/>
    <property type="match status" value="1"/>
</dbReference>
<dbReference type="EMBL" id="BAMD01000010">
    <property type="protein sequence ID" value="GAF02525.1"/>
    <property type="molecule type" value="Genomic_DNA"/>
</dbReference>
<keyword evidence="4" id="KW-0472">Membrane</keyword>
<dbReference type="InterPro" id="IPR011990">
    <property type="entry name" value="TPR-like_helical_dom_sf"/>
</dbReference>
<dbReference type="PROSITE" id="PS51257">
    <property type="entry name" value="PROKAR_LIPOPROTEIN"/>
    <property type="match status" value="1"/>
</dbReference>
<dbReference type="Gene3D" id="1.25.40.390">
    <property type="match status" value="1"/>
</dbReference>
<dbReference type="GO" id="GO:0009279">
    <property type="term" value="C:cell outer membrane"/>
    <property type="evidence" value="ECO:0007669"/>
    <property type="project" value="UniProtKB-SubCell"/>
</dbReference>
<gene>
    <name evidence="8" type="ORF">JCM21142_31163</name>
</gene>
<keyword evidence="3 6" id="KW-0732">Signal</keyword>
<organism evidence="8 9">
    <name type="scientific">Saccharicrinis fermentans DSM 9555 = JCM 21142</name>
    <dbReference type="NCBI Taxonomy" id="869213"/>
    <lineage>
        <taxon>Bacteria</taxon>
        <taxon>Pseudomonadati</taxon>
        <taxon>Bacteroidota</taxon>
        <taxon>Bacteroidia</taxon>
        <taxon>Marinilabiliales</taxon>
        <taxon>Marinilabiliaceae</taxon>
        <taxon>Saccharicrinis</taxon>
    </lineage>
</organism>
<accession>W7XW69</accession>
<dbReference type="Proteomes" id="UP000019402">
    <property type="component" value="Unassembled WGS sequence"/>
</dbReference>
<evidence type="ECO:0000256" key="3">
    <source>
        <dbReference type="ARBA" id="ARBA00022729"/>
    </source>
</evidence>
<name>W7XW69_9BACT</name>
<keyword evidence="5" id="KW-0998">Cell outer membrane</keyword>
<proteinExistence type="inferred from homology"/>
<feature type="chain" id="PRO_5004903843" evidence="6">
    <location>
        <begin position="24"/>
        <end position="541"/>
    </location>
</feature>
<evidence type="ECO:0000313" key="8">
    <source>
        <dbReference type="EMBL" id="GAF02525.1"/>
    </source>
</evidence>
<sequence length="541" mass="60392">MKKMKLNIIFGILISALMFTACVDDLDVKPIDPNTVLSGNLGDDPENIERALGKLYASFIIAGQGEGHDADISSSDDGFFTLARAYWNLQTITTDEGICAWGDVGIADLNTQTWTPQNPFLTAVYQRLSLSITYCNDFLNTTAGTSDPDVIRYRAEARFLRALAYSWHMDLFGNPPFTTEADRVGKYYPEQIQRADLFRYVVDELKAIESDLGDPGYSYPQADKGTCWMLLSKVYLNAEVYTGTAKWDSVKFYTDKVIADPAYSLASNYRKNFAADNDRHHGNNEMIFAFAEDGVNTQGNGGTTFIIQSSSDATYIPAEYYHGLTSNTNWNGNRARKQLMNILVDTLATYGNVNVPADDTIFAQNPDTRIYLRQKRSLDIPSVSSSGDFGVGVYKFTATNLDGSEADNYNPTYACTDFPIFRLADAYMMRAEAAFRNGNMSDAADDINVVRRRAYGDNSGDITAADVTADFILNERAREFYYEGQRRTDLIRFGKFTGDDYLWAWKGGTFDGTSTSSHRDLYPIPGDEISANQNIKQNDGY</sequence>
<evidence type="ECO:0000259" key="7">
    <source>
        <dbReference type="Pfam" id="PF07980"/>
    </source>
</evidence>
<comment type="caution">
    <text evidence="8">The sequence shown here is derived from an EMBL/GenBank/DDBJ whole genome shotgun (WGS) entry which is preliminary data.</text>
</comment>
<dbReference type="STRING" id="869213.GCA_000517085_02789"/>
<protein>
    <submittedName>
        <fullName evidence="8">SusD family protein</fullName>
    </submittedName>
</protein>
<evidence type="ECO:0000256" key="6">
    <source>
        <dbReference type="SAM" id="SignalP"/>
    </source>
</evidence>
<comment type="similarity">
    <text evidence="2">Belongs to the SusD family.</text>
</comment>
<dbReference type="Gene3D" id="1.10.3780.10">
    <property type="entry name" value="SusD-like"/>
    <property type="match status" value="1"/>
</dbReference>
<dbReference type="Gene3D" id="1.25.40.10">
    <property type="entry name" value="Tetratricopeptide repeat domain"/>
    <property type="match status" value="1"/>
</dbReference>